<keyword evidence="4" id="KW-1185">Reference proteome</keyword>
<accession>A0A9P6ZNJ4</accession>
<name>A0A9P6ZNJ4_9AGAM</name>
<protein>
    <recommendedName>
        <fullName evidence="2">DUF6533 domain-containing protein</fullName>
    </recommendedName>
</protein>
<feature type="transmembrane region" description="Helical" evidence="1">
    <location>
        <begin position="13"/>
        <end position="33"/>
    </location>
</feature>
<evidence type="ECO:0000256" key="1">
    <source>
        <dbReference type="SAM" id="Phobius"/>
    </source>
</evidence>
<gene>
    <name evidence="3" type="ORF">EV702DRAFT_618503</name>
</gene>
<evidence type="ECO:0000313" key="3">
    <source>
        <dbReference type="EMBL" id="KAG1772586.1"/>
    </source>
</evidence>
<proteinExistence type="predicted"/>
<sequence>MDDYADLVGRCQIVAYVEVASAAALLFDFCITFDSEVRWIWGRKWGIMRIAFIISRYLPVGTIAMYLFYGVESTRGGIPNSGMYIAIIGTMNALGAVAADGQYQLQVKSLSTRNIFSVMLIARTHAFYGREKNILIAMSFFSTVMIAATLIILYVVASKCGEPTCDAPMGQGFLSIIYALHIMYHLGLMSLTVYKRFKFYRQENTPLVSTVYWDGVIYMLCTALASMVNCVGIIELPSPYSSLFYCPQVVVRSVFASRILFNLQETNDDSHDVFITRSNASRVVIAGPIQTSSCVDRLELLDITDG</sequence>
<evidence type="ECO:0000259" key="2">
    <source>
        <dbReference type="Pfam" id="PF20151"/>
    </source>
</evidence>
<keyword evidence="1" id="KW-0472">Membrane</keyword>
<organism evidence="3 4">
    <name type="scientific">Suillus placidus</name>
    <dbReference type="NCBI Taxonomy" id="48579"/>
    <lineage>
        <taxon>Eukaryota</taxon>
        <taxon>Fungi</taxon>
        <taxon>Dikarya</taxon>
        <taxon>Basidiomycota</taxon>
        <taxon>Agaricomycotina</taxon>
        <taxon>Agaricomycetes</taxon>
        <taxon>Agaricomycetidae</taxon>
        <taxon>Boletales</taxon>
        <taxon>Suillineae</taxon>
        <taxon>Suillaceae</taxon>
        <taxon>Suillus</taxon>
    </lineage>
</organism>
<dbReference type="OrthoDB" id="2645170at2759"/>
<dbReference type="Pfam" id="PF20151">
    <property type="entry name" value="DUF6533"/>
    <property type="match status" value="1"/>
</dbReference>
<feature type="transmembrane region" description="Helical" evidence="1">
    <location>
        <begin position="215"/>
        <end position="234"/>
    </location>
</feature>
<keyword evidence="1" id="KW-1133">Transmembrane helix</keyword>
<feature type="domain" description="DUF6533" evidence="2">
    <location>
        <begin position="16"/>
        <end position="60"/>
    </location>
</feature>
<feature type="transmembrane region" description="Helical" evidence="1">
    <location>
        <begin position="134"/>
        <end position="156"/>
    </location>
</feature>
<reference evidence="3" key="1">
    <citation type="journal article" date="2020" name="New Phytol.">
        <title>Comparative genomics reveals dynamic genome evolution in host specialist ectomycorrhizal fungi.</title>
        <authorList>
            <person name="Lofgren L.A."/>
            <person name="Nguyen N.H."/>
            <person name="Vilgalys R."/>
            <person name="Ruytinx J."/>
            <person name="Liao H.L."/>
            <person name="Branco S."/>
            <person name="Kuo A."/>
            <person name="LaButti K."/>
            <person name="Lipzen A."/>
            <person name="Andreopoulos W."/>
            <person name="Pangilinan J."/>
            <person name="Riley R."/>
            <person name="Hundley H."/>
            <person name="Na H."/>
            <person name="Barry K."/>
            <person name="Grigoriev I.V."/>
            <person name="Stajich J.E."/>
            <person name="Kennedy P.G."/>
        </authorList>
    </citation>
    <scope>NUCLEOTIDE SEQUENCE</scope>
    <source>
        <strain evidence="3">DOB743</strain>
    </source>
</reference>
<keyword evidence="1" id="KW-0812">Transmembrane</keyword>
<comment type="caution">
    <text evidence="3">The sequence shown here is derived from an EMBL/GenBank/DDBJ whole genome shotgun (WGS) entry which is preliminary data.</text>
</comment>
<feature type="transmembrane region" description="Helical" evidence="1">
    <location>
        <begin position="176"/>
        <end position="194"/>
    </location>
</feature>
<dbReference type="AlphaFoldDB" id="A0A9P6ZNJ4"/>
<dbReference type="InterPro" id="IPR045340">
    <property type="entry name" value="DUF6533"/>
</dbReference>
<feature type="transmembrane region" description="Helical" evidence="1">
    <location>
        <begin position="45"/>
        <end position="69"/>
    </location>
</feature>
<dbReference type="Proteomes" id="UP000714275">
    <property type="component" value="Unassembled WGS sequence"/>
</dbReference>
<evidence type="ECO:0000313" key="4">
    <source>
        <dbReference type="Proteomes" id="UP000714275"/>
    </source>
</evidence>
<dbReference type="EMBL" id="JABBWD010000052">
    <property type="protein sequence ID" value="KAG1772586.1"/>
    <property type="molecule type" value="Genomic_DNA"/>
</dbReference>